<dbReference type="InterPro" id="IPR013356">
    <property type="entry name" value="T2SS_GspD"/>
</dbReference>
<dbReference type="PANTHER" id="PTHR30332">
    <property type="entry name" value="PROBABLE GENERAL SECRETION PATHWAY PROTEIN D"/>
    <property type="match status" value="1"/>
</dbReference>
<dbReference type="Pfam" id="PF00263">
    <property type="entry name" value="Secretin"/>
    <property type="match status" value="1"/>
</dbReference>
<dbReference type="OrthoDB" id="9766211at2"/>
<dbReference type="Gene3D" id="3.30.1370.120">
    <property type="match status" value="3"/>
</dbReference>
<evidence type="ECO:0000256" key="9">
    <source>
        <dbReference type="ARBA" id="ARBA00023237"/>
    </source>
</evidence>
<dbReference type="KEGG" id="vbl:L21SP4_00734"/>
<dbReference type="AlphaFoldDB" id="A0A0G3EEZ9"/>
<feature type="domain" description="NolW-like" evidence="14">
    <location>
        <begin position="136"/>
        <end position="196"/>
    </location>
</feature>
<dbReference type="InterPro" id="IPR038591">
    <property type="entry name" value="NolW-like_sf"/>
</dbReference>
<feature type="domain" description="GspD-like N0" evidence="15">
    <location>
        <begin position="38"/>
        <end position="106"/>
    </location>
</feature>
<dbReference type="InterPro" id="IPR001775">
    <property type="entry name" value="GspD/PilQ"/>
</dbReference>
<feature type="region of interest" description="Disordered" evidence="11">
    <location>
        <begin position="680"/>
        <end position="716"/>
    </location>
</feature>
<evidence type="ECO:0000256" key="7">
    <source>
        <dbReference type="ARBA" id="ARBA00022927"/>
    </source>
</evidence>
<feature type="region of interest" description="Disordered" evidence="11">
    <location>
        <begin position="225"/>
        <end position="273"/>
    </location>
</feature>
<dbReference type="PRINTS" id="PR01032">
    <property type="entry name" value="PHAGEIV"/>
</dbReference>
<dbReference type="Proteomes" id="UP000035268">
    <property type="component" value="Chromosome"/>
</dbReference>
<evidence type="ECO:0000256" key="4">
    <source>
        <dbReference type="ARBA" id="ARBA00022452"/>
    </source>
</evidence>
<evidence type="ECO:0000313" key="16">
    <source>
        <dbReference type="EMBL" id="AKJ64002.1"/>
    </source>
</evidence>
<organism evidence="16 17">
    <name type="scientific">Kiritimatiella glycovorans</name>
    <dbReference type="NCBI Taxonomy" id="1307763"/>
    <lineage>
        <taxon>Bacteria</taxon>
        <taxon>Pseudomonadati</taxon>
        <taxon>Kiritimatiellota</taxon>
        <taxon>Kiritimatiellia</taxon>
        <taxon>Kiritimatiellales</taxon>
        <taxon>Kiritimatiellaceae</taxon>
        <taxon>Kiritimatiella</taxon>
    </lineage>
</organism>
<dbReference type="EMBL" id="CP010904">
    <property type="protein sequence ID" value="AKJ64002.1"/>
    <property type="molecule type" value="Genomic_DNA"/>
</dbReference>
<dbReference type="Gene3D" id="3.55.50.30">
    <property type="match status" value="1"/>
</dbReference>
<accession>A0A0G3EEZ9</accession>
<dbReference type="PANTHER" id="PTHR30332:SF24">
    <property type="entry name" value="SECRETIN GSPD-RELATED"/>
    <property type="match status" value="1"/>
</dbReference>
<dbReference type="GO" id="GO:0009279">
    <property type="term" value="C:cell outer membrane"/>
    <property type="evidence" value="ECO:0007669"/>
    <property type="project" value="UniProtKB-SubCell"/>
</dbReference>
<evidence type="ECO:0000259" key="14">
    <source>
        <dbReference type="Pfam" id="PF03958"/>
    </source>
</evidence>
<comment type="subcellular location">
    <subcellularLocation>
        <location evidence="1 10">Cell outer membrane</location>
    </subcellularLocation>
</comment>
<feature type="domain" description="NolW-like" evidence="14">
    <location>
        <begin position="201"/>
        <end position="315"/>
    </location>
</feature>
<feature type="signal peptide" evidence="12">
    <location>
        <begin position="1"/>
        <end position="26"/>
    </location>
</feature>
<feature type="domain" description="NolW-like" evidence="14">
    <location>
        <begin position="321"/>
        <end position="430"/>
    </location>
</feature>
<dbReference type="NCBIfam" id="TIGR02517">
    <property type="entry name" value="type_II_gspD"/>
    <property type="match status" value="1"/>
</dbReference>
<evidence type="ECO:0000256" key="3">
    <source>
        <dbReference type="ARBA" id="ARBA00022448"/>
    </source>
</evidence>
<evidence type="ECO:0000259" key="13">
    <source>
        <dbReference type="Pfam" id="PF00263"/>
    </source>
</evidence>
<name>A0A0G3EEZ9_9BACT</name>
<proteinExistence type="inferred from homology"/>
<dbReference type="GO" id="GO:0015627">
    <property type="term" value="C:type II protein secretion system complex"/>
    <property type="evidence" value="ECO:0007669"/>
    <property type="project" value="InterPro"/>
</dbReference>
<protein>
    <submittedName>
        <fullName evidence="16">General secretion pathway protein D</fullName>
    </submittedName>
</protein>
<dbReference type="Pfam" id="PF03958">
    <property type="entry name" value="Secretin_N"/>
    <property type="match status" value="3"/>
</dbReference>
<gene>
    <name evidence="16" type="primary">gspD</name>
    <name evidence="16" type="ORF">L21SP4_00734</name>
</gene>
<comment type="similarity">
    <text evidence="2">Belongs to the bacterial secretin family. GSP D subfamily.</text>
</comment>
<dbReference type="InterPro" id="IPR005644">
    <property type="entry name" value="NolW-like"/>
</dbReference>
<keyword evidence="9" id="KW-0998">Cell outer membrane</keyword>
<evidence type="ECO:0000256" key="1">
    <source>
        <dbReference type="ARBA" id="ARBA00004442"/>
    </source>
</evidence>
<dbReference type="STRING" id="1307763.L21SP4_00734"/>
<evidence type="ECO:0000256" key="6">
    <source>
        <dbReference type="ARBA" id="ARBA00022729"/>
    </source>
</evidence>
<keyword evidence="8" id="KW-0472">Membrane</keyword>
<reference evidence="17" key="1">
    <citation type="submission" date="2015-02" db="EMBL/GenBank/DDBJ databases">
        <title>Description and complete genome sequence of the first cultured representative of the subdivision 5 of the Verrucomicrobia phylum.</title>
        <authorList>
            <person name="Spring S."/>
            <person name="Bunk B."/>
            <person name="Sproer C."/>
            <person name="Klenk H.-P."/>
        </authorList>
    </citation>
    <scope>NUCLEOTIDE SEQUENCE [LARGE SCALE GENOMIC DNA]</scope>
    <source>
        <strain evidence="17">L21-Fru-AB</strain>
    </source>
</reference>
<keyword evidence="6 12" id="KW-0732">Signal</keyword>
<reference evidence="16 17" key="2">
    <citation type="journal article" date="2016" name="ISME J.">
        <title>Characterization of the first cultured representative of Verrucomicrobia subdivision 5 indicates the proposal of a novel phylum.</title>
        <authorList>
            <person name="Spring S."/>
            <person name="Bunk B."/>
            <person name="Sproer C."/>
            <person name="Schumann P."/>
            <person name="Rohde M."/>
            <person name="Tindall B.J."/>
            <person name="Klenk H.P."/>
        </authorList>
    </citation>
    <scope>NUCLEOTIDE SEQUENCE [LARGE SCALE GENOMIC DNA]</scope>
    <source>
        <strain evidence="16 17">L21-Fru-AB</strain>
    </source>
</reference>
<dbReference type="InterPro" id="IPR049371">
    <property type="entry name" value="GspD-like_N0"/>
</dbReference>
<dbReference type="GO" id="GO:0015628">
    <property type="term" value="P:protein secretion by the type II secretion system"/>
    <property type="evidence" value="ECO:0007669"/>
    <property type="project" value="InterPro"/>
</dbReference>
<evidence type="ECO:0000256" key="5">
    <source>
        <dbReference type="ARBA" id="ARBA00022692"/>
    </source>
</evidence>
<feature type="chain" id="PRO_5005183922" evidence="12">
    <location>
        <begin position="27"/>
        <end position="716"/>
    </location>
</feature>
<keyword evidence="7" id="KW-0653">Protein transport</keyword>
<sequence precursor="true">MRRNAGRWLKSGLVGILALTAVCAPAPGAEQEATISLSFESAPLDQVLNLYAEWTKRTIIRDPKVDAKITLRGRDLTRDEAKQAIETVLAMHDVGLVPAGKKFLKVVPAAEVQRDGVDIGIIEDSRGLPESSQPVTRIVSVDHVTALEAQETLKPMLHGYGNIQSLERSNSLIITAAADNMKRLLEVLKFIDRAPEKIEPRIYQLSHAKAGDVAKKLQELIDVVQEDRGGGKAPQARRQAPPGVMRPPDGKGNGDSDSAPGAGGGARPAGSGRDEMFDGFVQIVSDERTNILIVFSRPDNFDFFDNIINVLDVPVEPAVTVEVLKLEYADAEEISGILNQFVGAASEDRTEGGAATPGDGESQRVSQRINEFLERRGFAARVESGAAEADIGKLSAETKILADMRTNSLLLMGRKGDIAAIKTIIRDLDVMLSQVLIEAAIIEVQLSDKLETGINWLQKLAHENEEYAFGFASDKTPFLSAATNLISPGKLTYYTTLADADFKAVVNLAASASDARILSTPVVLTTDNTEAKIIIGEQRPIVTSTSLSEGGVASSRFEYKDIGIQLTVTPHINPENFVIMDILQTADQVGDTVTIDDNEVPVVLKREISASVAVDDGATVVLGGLVNSEDRGSEAKIPVLGDIPLLGRLFKSDSDENRRSELLVLLTPYVLTSPGEAERITRELREKTDSGDMLDEDRPLKELRKAPPEAGTGLSG</sequence>
<evidence type="ECO:0000256" key="10">
    <source>
        <dbReference type="RuleBase" id="RU004004"/>
    </source>
</evidence>
<dbReference type="Pfam" id="PF21305">
    <property type="entry name" value="type_II_gspD_N0"/>
    <property type="match status" value="1"/>
</dbReference>
<evidence type="ECO:0000256" key="2">
    <source>
        <dbReference type="ARBA" id="ARBA00006980"/>
    </source>
</evidence>
<keyword evidence="4" id="KW-1134">Transmembrane beta strand</keyword>
<evidence type="ECO:0000259" key="15">
    <source>
        <dbReference type="Pfam" id="PF21305"/>
    </source>
</evidence>
<feature type="compositionally biased region" description="Basic and acidic residues" evidence="11">
    <location>
        <begin position="680"/>
        <end position="707"/>
    </location>
</feature>
<dbReference type="InterPro" id="IPR050810">
    <property type="entry name" value="Bact_Secretion_Sys_Channel"/>
</dbReference>
<dbReference type="PRINTS" id="PR00811">
    <property type="entry name" value="BCTERIALGSPD"/>
</dbReference>
<evidence type="ECO:0000313" key="17">
    <source>
        <dbReference type="Proteomes" id="UP000035268"/>
    </source>
</evidence>
<feature type="domain" description="Type II/III secretion system secretin-like" evidence="13">
    <location>
        <begin position="511"/>
        <end position="671"/>
    </location>
</feature>
<evidence type="ECO:0000256" key="11">
    <source>
        <dbReference type="SAM" id="MobiDB-lite"/>
    </source>
</evidence>
<dbReference type="RefSeq" id="WP_082116498.1">
    <property type="nucleotide sequence ID" value="NZ_CP010904.1"/>
</dbReference>
<dbReference type="InterPro" id="IPR004846">
    <property type="entry name" value="T2SS/T3SS_dom"/>
</dbReference>
<keyword evidence="3 10" id="KW-0813">Transport</keyword>
<keyword evidence="17" id="KW-1185">Reference proteome</keyword>
<evidence type="ECO:0000256" key="12">
    <source>
        <dbReference type="SAM" id="SignalP"/>
    </source>
</evidence>
<keyword evidence="5" id="KW-0812">Transmembrane</keyword>
<evidence type="ECO:0000256" key="8">
    <source>
        <dbReference type="ARBA" id="ARBA00023136"/>
    </source>
</evidence>